<comment type="caution">
    <text evidence="2">The sequence shown here is derived from an EMBL/GenBank/DDBJ whole genome shotgun (WGS) entry which is preliminary data.</text>
</comment>
<dbReference type="PANTHER" id="PTHR34611">
    <property type="match status" value="1"/>
</dbReference>
<evidence type="ECO:0000313" key="3">
    <source>
        <dbReference type="Proteomes" id="UP000440004"/>
    </source>
</evidence>
<dbReference type="EMBL" id="WHNX01000004">
    <property type="protein sequence ID" value="MPW24776.1"/>
    <property type="molecule type" value="Genomic_DNA"/>
</dbReference>
<dbReference type="RefSeq" id="WP_152801587.1">
    <property type="nucleotide sequence ID" value="NZ_WHNX01000004.1"/>
</dbReference>
<dbReference type="InterPro" id="IPR051699">
    <property type="entry name" value="Rpn/YhgA-like_nuclease"/>
</dbReference>
<dbReference type="PANTHER" id="PTHR34611:SF2">
    <property type="entry name" value="INACTIVE RECOMBINATION-PROMOTING NUCLEASE-LIKE PROTEIN RPNE-RELATED"/>
    <property type="match status" value="1"/>
</dbReference>
<accession>A0A6A7K5Q9</accession>
<gene>
    <name evidence="2" type="ORF">GC105_03095</name>
</gene>
<dbReference type="Pfam" id="PF04754">
    <property type="entry name" value="Transposase_31"/>
    <property type="match status" value="1"/>
</dbReference>
<protein>
    <recommendedName>
        <fullName evidence="1">Transposase (putative) YhgA-like domain-containing protein</fullName>
    </recommendedName>
</protein>
<dbReference type="GO" id="GO:1990238">
    <property type="term" value="F:double-stranded DNA endonuclease activity"/>
    <property type="evidence" value="ECO:0007669"/>
    <property type="project" value="TreeGrafter"/>
</dbReference>
<dbReference type="AlphaFoldDB" id="A0A6A7K5Q9"/>
<organism evidence="2 3">
    <name type="scientific">Alkalibaculum sporogenes</name>
    <dbReference type="NCBI Taxonomy" id="2655001"/>
    <lineage>
        <taxon>Bacteria</taxon>
        <taxon>Bacillati</taxon>
        <taxon>Bacillota</taxon>
        <taxon>Clostridia</taxon>
        <taxon>Eubacteriales</taxon>
        <taxon>Eubacteriaceae</taxon>
        <taxon>Alkalibaculum</taxon>
    </lineage>
</organism>
<feature type="domain" description="Transposase (putative) YhgA-like" evidence="1">
    <location>
        <begin position="5"/>
        <end position="67"/>
    </location>
</feature>
<dbReference type="GO" id="GO:0006310">
    <property type="term" value="P:DNA recombination"/>
    <property type="evidence" value="ECO:0007669"/>
    <property type="project" value="TreeGrafter"/>
</dbReference>
<evidence type="ECO:0000259" key="1">
    <source>
        <dbReference type="Pfam" id="PF04754"/>
    </source>
</evidence>
<reference evidence="2 3" key="1">
    <citation type="submission" date="2019-10" db="EMBL/GenBank/DDBJ databases">
        <title>Alkalibaculum tamaniensis sp.nov., a new alkaliphilic acetogen, isolated on methoxylated aromatics from a mud volcano.</title>
        <authorList>
            <person name="Khomyakova M.A."/>
            <person name="Merkel A.Y."/>
            <person name="Bonch-Osmolovskaya E.A."/>
            <person name="Slobodkin A.I."/>
        </authorList>
    </citation>
    <scope>NUCLEOTIDE SEQUENCE [LARGE SCALE GENOMIC DNA]</scope>
    <source>
        <strain evidence="2 3">M08DMB</strain>
    </source>
</reference>
<dbReference type="InterPro" id="IPR006842">
    <property type="entry name" value="Transposase_31"/>
</dbReference>
<dbReference type="Proteomes" id="UP000440004">
    <property type="component" value="Unassembled WGS sequence"/>
</dbReference>
<name>A0A6A7K5Q9_9FIRM</name>
<proteinExistence type="predicted"/>
<keyword evidence="3" id="KW-1185">Reference proteome</keyword>
<evidence type="ECO:0000313" key="2">
    <source>
        <dbReference type="EMBL" id="MPW24776.1"/>
    </source>
</evidence>
<sequence>MWYNKKYIPNFEYILYDLYRYKEEDIKGEVILRISLEAFKIIFADNQTFMREIEKILEAFETLERQSKGIEYFETFIRYIMNARKDIKIEELYKISQRVSQERSEKIMTIAEKLINEGIEKGIEKGMEKGMEKGNMETAKAALKEGMAIELVAKITGLHLEAIDQLNKEISH</sequence>